<evidence type="ECO:0000256" key="4">
    <source>
        <dbReference type="ARBA" id="ARBA00022840"/>
    </source>
</evidence>
<evidence type="ECO:0000256" key="1">
    <source>
        <dbReference type="ARBA" id="ARBA00006432"/>
    </source>
</evidence>
<proteinExistence type="inferred from homology"/>
<dbReference type="FunFam" id="3.40.50.12780:FF:000003">
    <property type="entry name" value="Long-chain-fatty-acid--CoA ligase FadD"/>
    <property type="match status" value="1"/>
</dbReference>
<evidence type="ECO:0000313" key="7">
    <source>
        <dbReference type="EMBL" id="KAH9296744.1"/>
    </source>
</evidence>
<gene>
    <name evidence="7" type="ORF">KI387_028426</name>
</gene>
<dbReference type="InterPro" id="IPR020845">
    <property type="entry name" value="AMP-binding_CS"/>
</dbReference>
<organism evidence="7 8">
    <name type="scientific">Taxus chinensis</name>
    <name type="common">Chinese yew</name>
    <name type="synonym">Taxus wallichiana var. chinensis</name>
    <dbReference type="NCBI Taxonomy" id="29808"/>
    <lineage>
        <taxon>Eukaryota</taxon>
        <taxon>Viridiplantae</taxon>
        <taxon>Streptophyta</taxon>
        <taxon>Embryophyta</taxon>
        <taxon>Tracheophyta</taxon>
        <taxon>Spermatophyta</taxon>
        <taxon>Pinopsida</taxon>
        <taxon>Pinidae</taxon>
        <taxon>Conifers II</taxon>
        <taxon>Cupressales</taxon>
        <taxon>Taxaceae</taxon>
        <taxon>Taxus</taxon>
    </lineage>
</organism>
<protein>
    <recommendedName>
        <fullName evidence="9">4-coumarate--CoA ligase</fullName>
    </recommendedName>
</protein>
<dbReference type="PANTHER" id="PTHR24096">
    <property type="entry name" value="LONG-CHAIN-FATTY-ACID--COA LIGASE"/>
    <property type="match status" value="1"/>
</dbReference>
<dbReference type="FunFam" id="3.30.300.30:FF:000007">
    <property type="entry name" value="4-coumarate--CoA ligase 2"/>
    <property type="match status" value="1"/>
</dbReference>
<dbReference type="SUPFAM" id="SSF56801">
    <property type="entry name" value="Acetyl-CoA synthetase-like"/>
    <property type="match status" value="1"/>
</dbReference>
<dbReference type="CDD" id="cd05904">
    <property type="entry name" value="4CL"/>
    <property type="match status" value="1"/>
</dbReference>
<comment type="caution">
    <text evidence="7">The sequence shown here is derived from an EMBL/GenBank/DDBJ whole genome shotgun (WGS) entry which is preliminary data.</text>
</comment>
<feature type="domain" description="AMP-dependent synthetase/ligase" evidence="5">
    <location>
        <begin position="40"/>
        <end position="409"/>
    </location>
</feature>
<dbReference type="Proteomes" id="UP000824469">
    <property type="component" value="Unassembled WGS sequence"/>
</dbReference>
<sequence>MASKKGFCVESGIYYSKKEPIPLPPPHQHLNLTTYVFSHHSHHNNADVAFIDAPTGAYLTYAALRHNVNALASGLHRLGIRKRDVVLVISPNSIHIPCIYLAILSIGAILTTANPLNTDAEIRKQVKDSNPVIAFTIPELFHKARATQLPVVVIQTASRTPEQQAGGCVSTLHDLLQSRVDDLPSVDIKQDDTATLLYSSGTTGKSKGVVGSHRNHIAMVAAGLLQTQDKNQNDSGEKKDVYLCIMPLFHVYGFFYTVSSVAKGNCMVVMSKFELAEMLKSIERYRVTTLPAAPPLLVALIKSSIVAEYDLSSLRIIGSGGAPLGKEVIDEFITRFPNVEVRQGYGLTESNGAVTFTSTSEENKKYGTAGLLAANVEAKIVDTVSGKALPPNQRGELWLRGPTVMKGYFGNMEATAATLDSEGWLKTGDLCYIDEEGFLFVVDRIKELIKYKAYQVAPAELEELLLSNPEIADAAVIPYPDKEAGQIPMAFIVRKSDSKLKEEDVMSFVSKQVAPYKKIRRAAFVASIPKSPTGKILRKDLIQQTLSTSKL</sequence>
<dbReference type="EMBL" id="JAHRHJ020000010">
    <property type="protein sequence ID" value="KAH9296744.1"/>
    <property type="molecule type" value="Genomic_DNA"/>
</dbReference>
<dbReference type="InterPro" id="IPR045851">
    <property type="entry name" value="AMP-bd_C_sf"/>
</dbReference>
<accession>A0AA38CID7</accession>
<dbReference type="PROSITE" id="PS00455">
    <property type="entry name" value="AMP_BINDING"/>
    <property type="match status" value="1"/>
</dbReference>
<evidence type="ECO:0000259" key="6">
    <source>
        <dbReference type="Pfam" id="PF13193"/>
    </source>
</evidence>
<name>A0AA38CID7_TAXCH</name>
<dbReference type="InterPro" id="IPR042099">
    <property type="entry name" value="ANL_N_sf"/>
</dbReference>
<feature type="domain" description="AMP-binding enzyme C-terminal" evidence="6">
    <location>
        <begin position="460"/>
        <end position="535"/>
    </location>
</feature>
<keyword evidence="2" id="KW-0436">Ligase</keyword>
<dbReference type="Pfam" id="PF13193">
    <property type="entry name" value="AMP-binding_C"/>
    <property type="match status" value="1"/>
</dbReference>
<dbReference type="InterPro" id="IPR025110">
    <property type="entry name" value="AMP-bd_C"/>
</dbReference>
<dbReference type="PANTHER" id="PTHR24096:SF251">
    <property type="entry name" value="4-COUMARATE--COA LIGASE-LIKE 9"/>
    <property type="match status" value="1"/>
</dbReference>
<dbReference type="AlphaFoldDB" id="A0AA38CID7"/>
<evidence type="ECO:0000313" key="8">
    <source>
        <dbReference type="Proteomes" id="UP000824469"/>
    </source>
</evidence>
<dbReference type="GO" id="GO:0016405">
    <property type="term" value="F:CoA-ligase activity"/>
    <property type="evidence" value="ECO:0007669"/>
    <property type="project" value="TreeGrafter"/>
</dbReference>
<dbReference type="Gene3D" id="3.30.300.30">
    <property type="match status" value="1"/>
</dbReference>
<dbReference type="Pfam" id="PF00501">
    <property type="entry name" value="AMP-binding"/>
    <property type="match status" value="1"/>
</dbReference>
<keyword evidence="3" id="KW-0547">Nucleotide-binding</keyword>
<evidence type="ECO:0000256" key="2">
    <source>
        <dbReference type="ARBA" id="ARBA00022598"/>
    </source>
</evidence>
<dbReference type="Gene3D" id="3.40.50.12780">
    <property type="entry name" value="N-terminal domain of ligase-like"/>
    <property type="match status" value="1"/>
</dbReference>
<reference evidence="7 8" key="1">
    <citation type="journal article" date="2021" name="Nat. Plants">
        <title>The Taxus genome provides insights into paclitaxel biosynthesis.</title>
        <authorList>
            <person name="Xiong X."/>
            <person name="Gou J."/>
            <person name="Liao Q."/>
            <person name="Li Y."/>
            <person name="Zhou Q."/>
            <person name="Bi G."/>
            <person name="Li C."/>
            <person name="Du R."/>
            <person name="Wang X."/>
            <person name="Sun T."/>
            <person name="Guo L."/>
            <person name="Liang H."/>
            <person name="Lu P."/>
            <person name="Wu Y."/>
            <person name="Zhang Z."/>
            <person name="Ro D.K."/>
            <person name="Shang Y."/>
            <person name="Huang S."/>
            <person name="Yan J."/>
        </authorList>
    </citation>
    <scope>NUCLEOTIDE SEQUENCE [LARGE SCALE GENOMIC DNA]</scope>
    <source>
        <strain evidence="7">Ta-2019</strain>
    </source>
</reference>
<dbReference type="InterPro" id="IPR000873">
    <property type="entry name" value="AMP-dep_synth/lig_dom"/>
</dbReference>
<dbReference type="OMA" id="NENILHM"/>
<evidence type="ECO:0008006" key="9">
    <source>
        <dbReference type="Google" id="ProtNLM"/>
    </source>
</evidence>
<evidence type="ECO:0000259" key="5">
    <source>
        <dbReference type="Pfam" id="PF00501"/>
    </source>
</evidence>
<keyword evidence="8" id="KW-1185">Reference proteome</keyword>
<dbReference type="GO" id="GO:0005524">
    <property type="term" value="F:ATP binding"/>
    <property type="evidence" value="ECO:0007669"/>
    <property type="project" value="UniProtKB-KW"/>
</dbReference>
<keyword evidence="4" id="KW-0067">ATP-binding</keyword>
<evidence type="ECO:0000256" key="3">
    <source>
        <dbReference type="ARBA" id="ARBA00022741"/>
    </source>
</evidence>
<comment type="similarity">
    <text evidence="1">Belongs to the ATP-dependent AMP-binding enzyme family.</text>
</comment>